<feature type="transmembrane region" description="Helical" evidence="6">
    <location>
        <begin position="47"/>
        <end position="68"/>
    </location>
</feature>
<evidence type="ECO:0000256" key="3">
    <source>
        <dbReference type="ARBA" id="ARBA00022692"/>
    </source>
</evidence>
<feature type="transmembrane region" description="Helical" evidence="6">
    <location>
        <begin position="182"/>
        <end position="203"/>
    </location>
</feature>
<reference evidence="7" key="2">
    <citation type="submission" date="2025-09" db="UniProtKB">
        <authorList>
            <consortium name="Ensembl"/>
        </authorList>
    </citation>
    <scope>IDENTIFICATION</scope>
</reference>
<name>A0A671K658_9TELE</name>
<reference evidence="7" key="1">
    <citation type="submission" date="2025-08" db="UniProtKB">
        <authorList>
            <consortium name="Ensembl"/>
        </authorList>
    </citation>
    <scope>IDENTIFICATION</scope>
</reference>
<keyword evidence="8" id="KW-1185">Reference proteome</keyword>
<keyword evidence="4 6" id="KW-1133">Transmembrane helix</keyword>
<dbReference type="InterPro" id="IPR006043">
    <property type="entry name" value="NCS2"/>
</dbReference>
<comment type="subcellular location">
    <subcellularLocation>
        <location evidence="1">Membrane</location>
        <topology evidence="1">Multi-pass membrane protein</topology>
    </subcellularLocation>
</comment>
<feature type="transmembrane region" description="Helical" evidence="6">
    <location>
        <begin position="156"/>
        <end position="176"/>
    </location>
</feature>
<protein>
    <submittedName>
        <fullName evidence="7">Solute carrier family 23 member 3</fullName>
    </submittedName>
</protein>
<dbReference type="PANTHER" id="PTHR11119">
    <property type="entry name" value="XANTHINE-URACIL / VITAMIN C PERMEASE FAMILY MEMBER"/>
    <property type="match status" value="1"/>
</dbReference>
<accession>A0A671K658</accession>
<evidence type="ECO:0000256" key="4">
    <source>
        <dbReference type="ARBA" id="ARBA00022989"/>
    </source>
</evidence>
<keyword evidence="5 6" id="KW-0472">Membrane</keyword>
<feature type="transmembrane region" description="Helical" evidence="6">
    <location>
        <begin position="113"/>
        <end position="135"/>
    </location>
</feature>
<dbReference type="AlphaFoldDB" id="A0A671K658"/>
<feature type="transmembrane region" description="Helical" evidence="6">
    <location>
        <begin position="89"/>
        <end position="107"/>
    </location>
</feature>
<dbReference type="Pfam" id="PF00860">
    <property type="entry name" value="Xan_ur_permease"/>
    <property type="match status" value="1"/>
</dbReference>
<proteinExistence type="inferred from homology"/>
<dbReference type="GO" id="GO:0022857">
    <property type="term" value="F:transmembrane transporter activity"/>
    <property type="evidence" value="ECO:0007669"/>
    <property type="project" value="InterPro"/>
</dbReference>
<dbReference type="GO" id="GO:0016020">
    <property type="term" value="C:membrane"/>
    <property type="evidence" value="ECO:0007669"/>
    <property type="project" value="UniProtKB-SubCell"/>
</dbReference>
<evidence type="ECO:0000256" key="6">
    <source>
        <dbReference type="SAM" id="Phobius"/>
    </source>
</evidence>
<dbReference type="Proteomes" id="UP000472260">
    <property type="component" value="Unassembled WGS sequence"/>
</dbReference>
<evidence type="ECO:0000256" key="2">
    <source>
        <dbReference type="ARBA" id="ARBA00008821"/>
    </source>
</evidence>
<evidence type="ECO:0000313" key="7">
    <source>
        <dbReference type="Ensembl" id="ENSSANP00000001728.1"/>
    </source>
</evidence>
<evidence type="ECO:0000256" key="5">
    <source>
        <dbReference type="ARBA" id="ARBA00023136"/>
    </source>
</evidence>
<evidence type="ECO:0000313" key="8">
    <source>
        <dbReference type="Proteomes" id="UP000472260"/>
    </source>
</evidence>
<keyword evidence="3 6" id="KW-0812">Transmembrane</keyword>
<comment type="similarity">
    <text evidence="2">Belongs to the nucleobase:cation symporter-2 (NCS2) (TC 2.A.40) family.</text>
</comment>
<evidence type="ECO:0000256" key="1">
    <source>
        <dbReference type="ARBA" id="ARBA00004141"/>
    </source>
</evidence>
<organism evidence="7 8">
    <name type="scientific">Sinocyclocheilus anshuiensis</name>
    <dbReference type="NCBI Taxonomy" id="1608454"/>
    <lineage>
        <taxon>Eukaryota</taxon>
        <taxon>Metazoa</taxon>
        <taxon>Chordata</taxon>
        <taxon>Craniata</taxon>
        <taxon>Vertebrata</taxon>
        <taxon>Euteleostomi</taxon>
        <taxon>Actinopterygii</taxon>
        <taxon>Neopterygii</taxon>
        <taxon>Teleostei</taxon>
        <taxon>Ostariophysi</taxon>
        <taxon>Cypriniformes</taxon>
        <taxon>Cyprinidae</taxon>
        <taxon>Cyprininae</taxon>
        <taxon>Sinocyclocheilus</taxon>
    </lineage>
</organism>
<dbReference type="Ensembl" id="ENSSANT00000001870.1">
    <property type="protein sequence ID" value="ENSSANP00000001728.1"/>
    <property type="gene ID" value="ENSSANG00000001028.1"/>
</dbReference>
<sequence length="236" mass="24452">MAVAAGMVQLAVGLAGLGGFALGRCGPLVLAPLLCILGFSIYRESLILTTIFPFLQLILTIWSFCIWCNDIYALKGPYTVGSLYCARNVTFFYLYVSCVLSAPALPLLSGKSIAAGVAGGLSSSISSVAVYVVAARLLKAPVPPAHACNRGLCVDGLGSVLSGLMGAPVGLCSSVPNVCLGLTLFMFIVISLHDVSLFLSVWVPEHSAARWGVVVNSGCVSSISSDALLSPSGHPW</sequence>